<dbReference type="EC" id="5.3.3.18" evidence="2"/>
<comment type="similarity">
    <text evidence="1">Belongs to the enoyl-CoA hydratase/isomerase family.</text>
</comment>
<reference evidence="2" key="1">
    <citation type="submission" date="2022-12" db="EMBL/GenBank/DDBJ databases">
        <title>Paraconexibacter alkalitolerans sp. nov. and Baekduia alba sp. nov., isolated from soil and emended description of the genera Paraconexibacter (Chun et al., 2020) and Baekduia (An et al., 2020).</title>
        <authorList>
            <person name="Vieira S."/>
            <person name="Huber K.J."/>
            <person name="Geppert A."/>
            <person name="Wolf J."/>
            <person name="Neumann-Schaal M."/>
            <person name="Muesken M."/>
            <person name="Overmann J."/>
        </authorList>
    </citation>
    <scope>NUCLEOTIDE SEQUENCE</scope>
    <source>
        <strain evidence="2">AEG42_29</strain>
    </source>
</reference>
<protein>
    <submittedName>
        <fullName evidence="2">1,2-epoxyphenylacetyl-CoA isomerase</fullName>
        <ecNumber evidence="2">5.3.3.18</ecNumber>
    </submittedName>
</protein>
<sequence length="269" mass="27609">MVRRMSTPATAEAVTLEVEDGIARLTLNRPDVMNALDGEMGAALRRHAESLVGRDDVRVVLIASTGRMFCAGGKLDYVLGADDSGAAMQTLATDFHAAQQALASIDAPVVTVVQGTAAGGGFGLAISGDIVLAATSAKLTLAYTKAGLTPDGGATWLLTRIVGLRKATELTLLNTVLSAQDAADIGLVTRVVADDELAAAAEEVATQLAAGPLEAHGRARRLLQTALQHTLQEQLDAEAASIGAQAGGPEGQEGMKAFLDRRAPNFAGA</sequence>
<proteinExistence type="inferred from homology"/>
<dbReference type="Gene3D" id="1.10.12.10">
    <property type="entry name" value="Lyase 2-enoyl-coa Hydratase, Chain A, domain 2"/>
    <property type="match status" value="1"/>
</dbReference>
<gene>
    <name evidence="2" type="primary">paaG_5</name>
    <name evidence="2" type="ORF">DSM112329_04676</name>
</gene>
<dbReference type="Pfam" id="PF00378">
    <property type="entry name" value="ECH_1"/>
    <property type="match status" value="1"/>
</dbReference>
<dbReference type="PANTHER" id="PTHR42964">
    <property type="entry name" value="ENOYL-COA HYDRATASE"/>
    <property type="match status" value="1"/>
</dbReference>
<accession>A0AAU7B1Q0</accession>
<dbReference type="InterPro" id="IPR001753">
    <property type="entry name" value="Enoyl-CoA_hydra/iso"/>
</dbReference>
<dbReference type="EMBL" id="CP114014">
    <property type="protein sequence ID" value="XAY07786.1"/>
    <property type="molecule type" value="Genomic_DNA"/>
</dbReference>
<dbReference type="PANTHER" id="PTHR42964:SF1">
    <property type="entry name" value="POLYKETIDE BIOSYNTHESIS ENOYL-COA HYDRATASE PKSH-RELATED"/>
    <property type="match status" value="1"/>
</dbReference>
<dbReference type="GO" id="GO:0016853">
    <property type="term" value="F:isomerase activity"/>
    <property type="evidence" value="ECO:0007669"/>
    <property type="project" value="UniProtKB-KW"/>
</dbReference>
<dbReference type="SUPFAM" id="SSF52096">
    <property type="entry name" value="ClpP/crotonase"/>
    <property type="match status" value="1"/>
</dbReference>
<dbReference type="KEGG" id="parq:DSM112329_04676"/>
<dbReference type="CDD" id="cd06558">
    <property type="entry name" value="crotonase-like"/>
    <property type="match status" value="1"/>
</dbReference>
<keyword evidence="2" id="KW-0413">Isomerase</keyword>
<dbReference type="Gene3D" id="3.90.226.10">
    <property type="entry name" value="2-enoyl-CoA Hydratase, Chain A, domain 1"/>
    <property type="match status" value="1"/>
</dbReference>
<evidence type="ECO:0000313" key="2">
    <source>
        <dbReference type="EMBL" id="XAY07786.1"/>
    </source>
</evidence>
<name>A0AAU7B1Q0_9ACTN</name>
<dbReference type="AlphaFoldDB" id="A0AAU7B1Q0"/>
<evidence type="ECO:0000256" key="1">
    <source>
        <dbReference type="ARBA" id="ARBA00005254"/>
    </source>
</evidence>
<dbReference type="InterPro" id="IPR051683">
    <property type="entry name" value="Enoyl-CoA_Hydratase/Isomerase"/>
</dbReference>
<dbReference type="InterPro" id="IPR014748">
    <property type="entry name" value="Enoyl-CoA_hydra_C"/>
</dbReference>
<dbReference type="InterPro" id="IPR029045">
    <property type="entry name" value="ClpP/crotonase-like_dom_sf"/>
</dbReference>
<organism evidence="2">
    <name type="scientific">Paraconexibacter sp. AEG42_29</name>
    <dbReference type="NCBI Taxonomy" id="2997339"/>
    <lineage>
        <taxon>Bacteria</taxon>
        <taxon>Bacillati</taxon>
        <taxon>Actinomycetota</taxon>
        <taxon>Thermoleophilia</taxon>
        <taxon>Solirubrobacterales</taxon>
        <taxon>Paraconexibacteraceae</taxon>
        <taxon>Paraconexibacter</taxon>
    </lineage>
</organism>